<accession>E3SQG3</accession>
<evidence type="ECO:0000313" key="1">
    <source>
        <dbReference type="EMBL" id="ADO99359.1"/>
    </source>
</evidence>
<dbReference type="Gene3D" id="2.60.120.620">
    <property type="entry name" value="q2cbj1_9rhob like domain"/>
    <property type="match status" value="1"/>
</dbReference>
<evidence type="ECO:0008006" key="3">
    <source>
        <dbReference type="Google" id="ProtNLM"/>
    </source>
</evidence>
<dbReference type="Proteomes" id="UP000006535">
    <property type="component" value="Segment"/>
</dbReference>
<gene>
    <name evidence="1" type="ORF">Syn19_199</name>
</gene>
<proteinExistence type="predicted"/>
<name>E3SQG3_9CAUD</name>
<reference evidence="1 2" key="1">
    <citation type="journal article" date="2010" name="Environ. Microbiol.">
        <title>Genomic analysis of oceanic cyanobacterial myoviruses compared with T4-like myoviruses from diverse hosts and environments.</title>
        <authorList>
            <person name="Sullivan M.B."/>
            <person name="Huang K.H."/>
            <person name="Ignacio-Espinoza J.C."/>
            <person name="Berlin A.M."/>
            <person name="Kelly L."/>
            <person name="Weigele P.R."/>
            <person name="DeFrancesco A.S."/>
            <person name="Kern S.E."/>
            <person name="Thompson L.R."/>
            <person name="Young S."/>
            <person name="Yandava C."/>
            <person name="Fu R."/>
            <person name="Krastins B."/>
            <person name="Chase M."/>
            <person name="Sarracino D."/>
            <person name="Osburne M.S."/>
            <person name="Henn M.R."/>
            <person name="Chisholm S.W."/>
        </authorList>
    </citation>
    <scope>NUCLEOTIDE SEQUENCE [LARGE SCALE GENOMIC DNA]</scope>
    <source>
        <strain evidence="1">Syn19</strain>
    </source>
</reference>
<organism evidence="1 2">
    <name type="scientific">Synechococcus phage Syn19</name>
    <dbReference type="NCBI Taxonomy" id="445684"/>
    <lineage>
        <taxon>Viruses</taxon>
        <taxon>Duplodnaviria</taxon>
        <taxon>Heunggongvirae</taxon>
        <taxon>Uroviricota</taxon>
        <taxon>Caudoviricetes</taxon>
        <taxon>Pantevenvirales</taxon>
        <taxon>Kyanoviridae</taxon>
        <taxon>Pontusvirus</taxon>
        <taxon>Pontusvirus syn19</taxon>
    </lineage>
</organism>
<dbReference type="RefSeq" id="YP_004324031.1">
    <property type="nucleotide sequence ID" value="NC_015286.1"/>
</dbReference>
<dbReference type="EMBL" id="GU071106">
    <property type="protein sequence ID" value="ADO99359.1"/>
    <property type="molecule type" value="Genomic_DNA"/>
</dbReference>
<dbReference type="KEGG" id="vg:10328370"/>
<sequence length="187" mass="21797">MNLLSAFLLDKIGLICEQIPPEEFEELTECAYEGLENKIPLGDHHSISIKEEYKMRIPRRFSAWMTNTVHEKMTRHCREYGFYNMPREGLFIPMMWVNRMKRGDQHQVHQHNNSLYSFSAYISCGDNDAPFFFMHSDHIEYLQINEHSCGNTLIFPSSLPHSVAMKTTDGERISVSGNIVFDWGLTM</sequence>
<dbReference type="GeneID" id="10328370"/>
<protein>
    <recommendedName>
        <fullName evidence="3">2OG-Fe(II) oxygenase</fullName>
    </recommendedName>
</protein>
<keyword evidence="2" id="KW-1185">Reference proteome</keyword>
<dbReference type="OrthoDB" id="17724at10239"/>
<evidence type="ECO:0000313" key="2">
    <source>
        <dbReference type="Proteomes" id="UP000006535"/>
    </source>
</evidence>